<evidence type="ECO:0000313" key="3">
    <source>
        <dbReference type="Proteomes" id="UP001066276"/>
    </source>
</evidence>
<proteinExistence type="predicted"/>
<name>A0AAV7T1S7_PLEWA</name>
<keyword evidence="3" id="KW-1185">Reference proteome</keyword>
<evidence type="ECO:0000256" key="1">
    <source>
        <dbReference type="SAM" id="MobiDB-lite"/>
    </source>
</evidence>
<gene>
    <name evidence="2" type="ORF">NDU88_002217</name>
</gene>
<dbReference type="AlphaFoldDB" id="A0AAV7T1S7"/>
<sequence length="393" mass="43426">MDKLNKVVQALQVLQEEGREDLLWEGVLEQPWVGLRRPKRVSSECVAAAVMACSQPSQPPKMFKQKSAAGRQVRILPDRATSEVHDTILGLPVVQEQASRGGMRLTRRAGALFRQRVGSRGQGAADRSAVSGVGRERAREEGAHARLDARSLRRMKKQALLPLESNDERGERALEQRSLGGPSKMAALCIGDSEVIIVISDEEKRQDEQMVLDSSSCGPVLHLASGADRLRQFIPRIVSPMLRKVQEWEVENQNIFKAGEQVEFIDSSGLVMRGTICGEASGNGAAGMAQDEAEEIHWGQRRAVQKGTARVVAREADKKAVQSDRRVGTDRQMSVVGNLPRERLRAPRRLNKFSERRRVAMATSSQRVPLGRLAVFPELAVSVRSSRGSRGHR</sequence>
<dbReference type="Proteomes" id="UP001066276">
    <property type="component" value="Chromosome 4_1"/>
</dbReference>
<reference evidence="2" key="1">
    <citation type="journal article" date="2022" name="bioRxiv">
        <title>Sequencing and chromosome-scale assembly of the giantPleurodeles waltlgenome.</title>
        <authorList>
            <person name="Brown T."/>
            <person name="Elewa A."/>
            <person name="Iarovenko S."/>
            <person name="Subramanian E."/>
            <person name="Araus A.J."/>
            <person name="Petzold A."/>
            <person name="Susuki M."/>
            <person name="Suzuki K.-i.T."/>
            <person name="Hayashi T."/>
            <person name="Toyoda A."/>
            <person name="Oliveira C."/>
            <person name="Osipova E."/>
            <person name="Leigh N.D."/>
            <person name="Simon A."/>
            <person name="Yun M.H."/>
        </authorList>
    </citation>
    <scope>NUCLEOTIDE SEQUENCE</scope>
    <source>
        <strain evidence="2">20211129_DDA</strain>
        <tissue evidence="2">Liver</tissue>
    </source>
</reference>
<accession>A0AAV7T1S7</accession>
<dbReference type="EMBL" id="JANPWB010000007">
    <property type="protein sequence ID" value="KAJ1170339.1"/>
    <property type="molecule type" value="Genomic_DNA"/>
</dbReference>
<organism evidence="2 3">
    <name type="scientific">Pleurodeles waltl</name>
    <name type="common">Iberian ribbed newt</name>
    <dbReference type="NCBI Taxonomy" id="8319"/>
    <lineage>
        <taxon>Eukaryota</taxon>
        <taxon>Metazoa</taxon>
        <taxon>Chordata</taxon>
        <taxon>Craniata</taxon>
        <taxon>Vertebrata</taxon>
        <taxon>Euteleostomi</taxon>
        <taxon>Amphibia</taxon>
        <taxon>Batrachia</taxon>
        <taxon>Caudata</taxon>
        <taxon>Salamandroidea</taxon>
        <taxon>Salamandridae</taxon>
        <taxon>Pleurodelinae</taxon>
        <taxon>Pleurodeles</taxon>
    </lineage>
</organism>
<feature type="region of interest" description="Disordered" evidence="1">
    <location>
        <begin position="118"/>
        <end position="142"/>
    </location>
</feature>
<evidence type="ECO:0000313" key="2">
    <source>
        <dbReference type="EMBL" id="KAJ1170339.1"/>
    </source>
</evidence>
<protein>
    <submittedName>
        <fullName evidence="2">Uncharacterized protein</fullName>
    </submittedName>
</protein>
<comment type="caution">
    <text evidence="2">The sequence shown here is derived from an EMBL/GenBank/DDBJ whole genome shotgun (WGS) entry which is preliminary data.</text>
</comment>